<dbReference type="NCBIfam" id="TIGR01643">
    <property type="entry name" value="YD_repeat_2x"/>
    <property type="match status" value="17"/>
</dbReference>
<dbReference type="Pfam" id="PF20148">
    <property type="entry name" value="DUF6531"/>
    <property type="match status" value="1"/>
</dbReference>
<dbReference type="EMBL" id="JACHHU010000051">
    <property type="protein sequence ID" value="MBB6545143.1"/>
    <property type="molecule type" value="Genomic_DNA"/>
</dbReference>
<evidence type="ECO:0000259" key="7">
    <source>
        <dbReference type="Pfam" id="PF25023"/>
    </source>
</evidence>
<dbReference type="Proteomes" id="UP000537141">
    <property type="component" value="Unassembled WGS sequence"/>
</dbReference>
<feature type="domain" description="DUF6531" evidence="6">
    <location>
        <begin position="359"/>
        <end position="431"/>
    </location>
</feature>
<dbReference type="Pfam" id="PF05593">
    <property type="entry name" value="RHS_repeat"/>
    <property type="match status" value="1"/>
</dbReference>
<evidence type="ECO:0000256" key="5">
    <source>
        <dbReference type="ARBA" id="ARBA00022837"/>
    </source>
</evidence>
<keyword evidence="3" id="KW-0732">Signal</keyword>
<keyword evidence="4" id="KW-0677">Repeat</keyword>
<evidence type="ECO:0000256" key="1">
    <source>
        <dbReference type="ARBA" id="ARBA00004613"/>
    </source>
</evidence>
<dbReference type="SUPFAM" id="SSF89260">
    <property type="entry name" value="Collagen-binding domain"/>
    <property type="match status" value="1"/>
</dbReference>
<proteinExistence type="predicted"/>
<evidence type="ECO:0000313" key="9">
    <source>
        <dbReference type="Proteomes" id="UP000537141"/>
    </source>
</evidence>
<dbReference type="Pfam" id="PF18884">
    <property type="entry name" value="TSP3_bac"/>
    <property type="match status" value="2"/>
</dbReference>
<accession>A0A7X0TVD4</accession>
<feature type="non-terminal residue" evidence="8">
    <location>
        <position position="1"/>
    </location>
</feature>
<feature type="domain" description="Teneurin-like YD-shell" evidence="7">
    <location>
        <begin position="507"/>
        <end position="699"/>
    </location>
</feature>
<dbReference type="SUPFAM" id="SSF69304">
    <property type="entry name" value="Tricorn protease N-terminal domain"/>
    <property type="match status" value="1"/>
</dbReference>
<dbReference type="InterPro" id="IPR006530">
    <property type="entry name" value="YD"/>
</dbReference>
<protein>
    <submittedName>
        <fullName evidence="8">RHS repeat-associated protein</fullName>
    </submittedName>
</protein>
<evidence type="ECO:0000259" key="6">
    <source>
        <dbReference type="Pfam" id="PF20148"/>
    </source>
</evidence>
<keyword evidence="5" id="KW-0106">Calcium</keyword>
<dbReference type="Gene3D" id="2.180.10.10">
    <property type="entry name" value="RHS repeat-associated core"/>
    <property type="match status" value="6"/>
</dbReference>
<dbReference type="InterPro" id="IPR059100">
    <property type="entry name" value="TSP3_bac"/>
</dbReference>
<dbReference type="InterPro" id="IPR022385">
    <property type="entry name" value="Rhs_assc_core"/>
</dbReference>
<dbReference type="InterPro" id="IPR056823">
    <property type="entry name" value="TEN-like_YD-shell"/>
</dbReference>
<comment type="subcellular location">
    <subcellularLocation>
        <location evidence="1">Secreted</location>
    </subcellularLocation>
</comment>
<evidence type="ECO:0000256" key="4">
    <source>
        <dbReference type="ARBA" id="ARBA00022737"/>
    </source>
</evidence>
<dbReference type="InterPro" id="IPR045351">
    <property type="entry name" value="DUF6531"/>
</dbReference>
<gene>
    <name evidence="8" type="ORF">HNQ55_003686</name>
</gene>
<dbReference type="Gene3D" id="2.60.120.380">
    <property type="match status" value="2"/>
</dbReference>
<comment type="caution">
    <text evidence="8">The sequence shown here is derived from an EMBL/GenBank/DDBJ whole genome shotgun (WGS) entry which is preliminary data.</text>
</comment>
<dbReference type="InterPro" id="IPR050708">
    <property type="entry name" value="T6SS_VgrG/RHS"/>
</dbReference>
<reference evidence="8 9" key="1">
    <citation type="submission" date="2020-08" db="EMBL/GenBank/DDBJ databases">
        <title>Genomic Encyclopedia of Type Strains, Phase IV (KMG-IV): sequencing the most valuable type-strain genomes for metagenomic binning, comparative biology and taxonomic classification.</title>
        <authorList>
            <person name="Goeker M."/>
        </authorList>
    </citation>
    <scope>NUCLEOTIDE SEQUENCE [LARGE SCALE GENOMIC DNA]</scope>
    <source>
        <strain evidence="8 9">DSM 26287</strain>
    </source>
</reference>
<dbReference type="PANTHER" id="PTHR32305">
    <property type="match status" value="1"/>
</dbReference>
<evidence type="ECO:0000256" key="3">
    <source>
        <dbReference type="ARBA" id="ARBA00022729"/>
    </source>
</evidence>
<keyword evidence="9" id="KW-1185">Reference proteome</keyword>
<feature type="domain" description="Teneurin-like YD-shell" evidence="7">
    <location>
        <begin position="763"/>
        <end position="961"/>
    </location>
</feature>
<dbReference type="NCBIfam" id="TIGR03696">
    <property type="entry name" value="Rhs_assc_core"/>
    <property type="match status" value="1"/>
</dbReference>
<keyword evidence="2" id="KW-0964">Secreted</keyword>
<evidence type="ECO:0000313" key="8">
    <source>
        <dbReference type="EMBL" id="MBB6545143.1"/>
    </source>
</evidence>
<feature type="domain" description="Teneurin-like YD-shell" evidence="7">
    <location>
        <begin position="1033"/>
        <end position="1158"/>
    </location>
</feature>
<dbReference type="RefSeq" id="WP_184426861.1">
    <property type="nucleotide sequence ID" value="NZ_JACHHU010000051.1"/>
</dbReference>
<evidence type="ECO:0000256" key="2">
    <source>
        <dbReference type="ARBA" id="ARBA00022525"/>
    </source>
</evidence>
<sequence length="1623" mass="177184">FVSLGQIQTVYDGETKELSEAITKTGLYYLSVSGTSVGSYQLAITGAQTDGDSDNDGLNDAVEYFHHSNPYVKDTDGDGIEDGAELLNGGNPNAFAEYAHESVSNTKSAATQLPYFNQMLTAEYQGTSNTVHWFKFDKLAGEGITVATTAHLNNSSPIRVFLYSDANQLLADSSNFYDGNTVSFDEEIASAGTYYIKVTGAGVGSYDLSVNSTWSSAGAHDGLRTYKHSFGSAHYLASGSYTRTHLTKSNTPLTDYYRFSANAGDTFTAAITGAFNAGWARVTLYDENFVSLGQIQTVYDGETKLLNVTFNTDGDYYLGISGSAVGAYTLVATFNGIPTQTADSIDNTHVDRLLSLIADPIDISTGAHVLSRNVMHVQGALPLDMELNYSSFNPKNGNMGYGWNHSFNMKLEFQAGQTVALTWPTGRITHYSNPSSGRYQIVDGDAKDKFTTINGGYQLIDKNQVTYEFNANGQLISKTNKVGLALNYSYTSNQLTSVTEPLSGRYIDFTYDLSGRVSSITALDAGTVSFTYNGSNNLITITDALTHTESFTYDENHRLLTGTDALNVVYFSNTYDAQGRVIQQEDARTGNDAGNISYTNNADGSTTAVYTDRTGKSKTYIHDAQYRLISLTDELGNTSTYSYDSQGNKISETDNLGRTTRYYYDLENNLIQSVDTFGSTSTFAYDENSNLISLTNANSKSAQFTYTNNRLSSTTDALSQITQTQYNADGLVVATIKPNQSQTDYVISNGQTQSITDGTGNSVSLTYDNAGRVLTMTDAAGKVTTYTYDLKGQLLTQTDPLNHVTTFTYDAKGRKTSITNARGFTTSYSYDGNDKLITETNALNGVTKYTYDGEDRLLTIENALGHITTIFTYDSKGQMIGVTNALFDTTQYGYDAVGNKISETNAAGDTVAFGYDGLDRLITQIDTLNRNQLFSYDKLNNLLSQTDAKGNKTQFSYDASNRLLTTTDALNGTTTQSYSLNGQRASLTDANNNTLQYTYDAEGRLVRLTTMDNKYWQTVFNSRGAIKKLTNARGQVSQFTYDDALRLTSTIETTGNVSYEYDANGNRTKATTSQGQWLYTYDALDRLITHTDVYGNLIQYQYDAVNQLTRITYPDGKAVHYTYSQAGQLTKVTDWENRVTSYYYDTLGRLITTTHSNGLTTNYSYDKASQLTGKTTKNSGNDNIIDYSYTYDLAGMLTQETGFNSLKPAPVITNITYGLDNRALTANNLPVQYDFDGNMTSGWLNYGLSSFTYDSRNRLTSAGGINYQYNPDNHRIASIEGANTTRYIVNPATTLEQVLMETDQNGTVKAWNVYGIGLIGRQSATEGYHTYHYDYRGSTVALTRENASISNRYFYSPFGQKVQQWGSSTQPFAYNGRDGVMTDNNGLYYMRARFYNPSMRRFINRDVLLGNPISGQSLNRYAYVQGNPVMLVDPEGELGHIAAGAVIGGLFGGAMYAIQNHDKSGGEFWLGLLKSTSIGAASGATAAAVGPFVLGGVKGIAILKGAAIGGVSSMAGSAVDIALSIGLNPKKLEAEHLNKFGEDILVGMLAGGVFSKLLPAKSSMINSKKLAKGLGLKDLFKGNKELRKAFLGKNMRLGIFSESTTLILKNVLGIKGAMAHESK</sequence>
<dbReference type="Pfam" id="PF25023">
    <property type="entry name" value="TEN_YD-shell"/>
    <property type="match status" value="3"/>
</dbReference>
<name>A0A7X0TVD4_9GAMM</name>
<dbReference type="InterPro" id="IPR031325">
    <property type="entry name" value="RHS_repeat"/>
</dbReference>
<organism evidence="8 9">
    <name type="scientific">Thalassotalea piscium</name>
    <dbReference type="NCBI Taxonomy" id="1230533"/>
    <lineage>
        <taxon>Bacteria</taxon>
        <taxon>Pseudomonadati</taxon>
        <taxon>Pseudomonadota</taxon>
        <taxon>Gammaproteobacteria</taxon>
        <taxon>Alteromonadales</taxon>
        <taxon>Colwelliaceae</taxon>
        <taxon>Thalassotalea</taxon>
    </lineage>
</organism>
<dbReference type="PANTHER" id="PTHR32305:SF15">
    <property type="entry name" value="PROTEIN RHSA-RELATED"/>
    <property type="match status" value="1"/>
</dbReference>